<dbReference type="Gene3D" id="1.10.533.10">
    <property type="entry name" value="Death Domain, Fas"/>
    <property type="match status" value="1"/>
</dbReference>
<dbReference type="AlphaFoldDB" id="A0AAN8JG72"/>
<dbReference type="Proteomes" id="UP001347796">
    <property type="component" value="Unassembled WGS sequence"/>
</dbReference>
<dbReference type="CDD" id="cd01671">
    <property type="entry name" value="CARD"/>
    <property type="match status" value="1"/>
</dbReference>
<proteinExistence type="predicted"/>
<comment type="caution">
    <text evidence="3">The sequence shown here is derived from an EMBL/GenBank/DDBJ whole genome shotgun (WGS) entry which is preliminary data.</text>
</comment>
<gene>
    <name evidence="3" type="ORF">SNE40_013567</name>
</gene>
<evidence type="ECO:0000313" key="4">
    <source>
        <dbReference type="Proteomes" id="UP001347796"/>
    </source>
</evidence>
<feature type="coiled-coil region" evidence="1">
    <location>
        <begin position="109"/>
        <end position="136"/>
    </location>
</feature>
<dbReference type="PROSITE" id="PS50209">
    <property type="entry name" value="CARD"/>
    <property type="match status" value="1"/>
</dbReference>
<accession>A0AAN8JG72</accession>
<organism evidence="3 4">
    <name type="scientific">Patella caerulea</name>
    <name type="common">Rayed Mediterranean limpet</name>
    <dbReference type="NCBI Taxonomy" id="87958"/>
    <lineage>
        <taxon>Eukaryota</taxon>
        <taxon>Metazoa</taxon>
        <taxon>Spiralia</taxon>
        <taxon>Lophotrochozoa</taxon>
        <taxon>Mollusca</taxon>
        <taxon>Gastropoda</taxon>
        <taxon>Patellogastropoda</taxon>
        <taxon>Patelloidea</taxon>
        <taxon>Patellidae</taxon>
        <taxon>Patella</taxon>
    </lineage>
</organism>
<sequence>MAEDRMPDAEYRLISKNYIYLMERLHARVLTGHLHQNGVLSHDDLYEIHKQDDLSRRAGVELLLTKLHFVGGCSAFKHFVASLKANGYHRAVELLESTDVDNQTSTSSKQDLQQVVNQQREEIEHHRQQILQLTLKATGNEQMVHTLQSILDKLKRSPNNQSCAIRTLEQEIQTLKSGAKEAECERKMLTDEMLALQIKVDTSEAKQEVGASTSGAAGISRPHAGVVGASGINKLQVEAESRVKTEDKVVTLRVYVSHKIYLFLIEDVFFKLLSKI</sequence>
<evidence type="ECO:0000259" key="2">
    <source>
        <dbReference type="PROSITE" id="PS50209"/>
    </source>
</evidence>
<evidence type="ECO:0000256" key="1">
    <source>
        <dbReference type="SAM" id="Coils"/>
    </source>
</evidence>
<dbReference type="SUPFAM" id="SSF47986">
    <property type="entry name" value="DEATH domain"/>
    <property type="match status" value="1"/>
</dbReference>
<feature type="coiled-coil region" evidence="1">
    <location>
        <begin position="165"/>
        <end position="199"/>
    </location>
</feature>
<dbReference type="GO" id="GO:0042981">
    <property type="term" value="P:regulation of apoptotic process"/>
    <property type="evidence" value="ECO:0007669"/>
    <property type="project" value="InterPro"/>
</dbReference>
<dbReference type="InterPro" id="IPR001315">
    <property type="entry name" value="CARD"/>
</dbReference>
<keyword evidence="1" id="KW-0175">Coiled coil</keyword>
<evidence type="ECO:0000313" key="3">
    <source>
        <dbReference type="EMBL" id="KAK6175026.1"/>
    </source>
</evidence>
<feature type="domain" description="CARD" evidence="2">
    <location>
        <begin position="6"/>
        <end position="98"/>
    </location>
</feature>
<dbReference type="InterPro" id="IPR011029">
    <property type="entry name" value="DEATH-like_dom_sf"/>
</dbReference>
<reference evidence="3 4" key="1">
    <citation type="submission" date="2024-01" db="EMBL/GenBank/DDBJ databases">
        <title>The genome of the rayed Mediterranean limpet Patella caerulea (Linnaeus, 1758).</title>
        <authorList>
            <person name="Anh-Thu Weber A."/>
            <person name="Halstead-Nussloch G."/>
        </authorList>
    </citation>
    <scope>NUCLEOTIDE SEQUENCE [LARGE SCALE GENOMIC DNA]</scope>
    <source>
        <strain evidence="3">AATW-2023a</strain>
        <tissue evidence="3">Whole specimen</tissue>
    </source>
</reference>
<name>A0AAN8JG72_PATCE</name>
<protein>
    <recommendedName>
        <fullName evidence="2">CARD domain-containing protein</fullName>
    </recommendedName>
</protein>
<dbReference type="EMBL" id="JAZGQO010000010">
    <property type="protein sequence ID" value="KAK6175026.1"/>
    <property type="molecule type" value="Genomic_DNA"/>
</dbReference>
<keyword evidence="4" id="KW-1185">Reference proteome</keyword>